<comment type="caution">
    <text evidence="1">The sequence shown here is derived from an EMBL/GenBank/DDBJ whole genome shotgun (WGS) entry which is preliminary data.</text>
</comment>
<dbReference type="EMBL" id="CM042054">
    <property type="protein sequence ID" value="KAI3707348.1"/>
    <property type="molecule type" value="Genomic_DNA"/>
</dbReference>
<proteinExistence type="predicted"/>
<protein>
    <submittedName>
        <fullName evidence="1">Uncharacterized protein</fullName>
    </submittedName>
</protein>
<keyword evidence="2" id="KW-1185">Reference proteome</keyword>
<organism evidence="1 2">
    <name type="scientific">Arctium lappa</name>
    <name type="common">Greater burdock</name>
    <name type="synonym">Lappa major</name>
    <dbReference type="NCBI Taxonomy" id="4217"/>
    <lineage>
        <taxon>Eukaryota</taxon>
        <taxon>Viridiplantae</taxon>
        <taxon>Streptophyta</taxon>
        <taxon>Embryophyta</taxon>
        <taxon>Tracheophyta</taxon>
        <taxon>Spermatophyta</taxon>
        <taxon>Magnoliopsida</taxon>
        <taxon>eudicotyledons</taxon>
        <taxon>Gunneridae</taxon>
        <taxon>Pentapetalae</taxon>
        <taxon>asterids</taxon>
        <taxon>campanulids</taxon>
        <taxon>Asterales</taxon>
        <taxon>Asteraceae</taxon>
        <taxon>Carduoideae</taxon>
        <taxon>Cardueae</taxon>
        <taxon>Arctiinae</taxon>
        <taxon>Arctium</taxon>
    </lineage>
</organism>
<reference evidence="1 2" key="2">
    <citation type="journal article" date="2022" name="Mol. Ecol. Resour.">
        <title>The genomes of chicory, endive, great burdock and yacon provide insights into Asteraceae paleo-polyploidization history and plant inulin production.</title>
        <authorList>
            <person name="Fan W."/>
            <person name="Wang S."/>
            <person name="Wang H."/>
            <person name="Wang A."/>
            <person name="Jiang F."/>
            <person name="Liu H."/>
            <person name="Zhao H."/>
            <person name="Xu D."/>
            <person name="Zhang Y."/>
        </authorList>
    </citation>
    <scope>NUCLEOTIDE SEQUENCE [LARGE SCALE GENOMIC DNA]</scope>
    <source>
        <strain evidence="2">cv. Niubang</strain>
    </source>
</reference>
<evidence type="ECO:0000313" key="1">
    <source>
        <dbReference type="EMBL" id="KAI3707348.1"/>
    </source>
</evidence>
<sequence length="230" mass="25699">MFLFLAFFTLLIYQQFINGCCFPVSWNYLRNNHHQHSKTFSTRSCSTSSKYPHTKNPLNTSLKSITNTQISAPITVHGSPSKFWQPGTRTTRSNRMVSLRSTGSDSSIASNILPTALGGIVHLVVSLGIILATDNYLKEAFVAVASKFPSALFGIPGRLVHVHHRSFLRLRLNLKNQNLKIDCRLRNCCCDCRFAAFLRRHSSAPVLLLLSLGSIRYSRNQIGAKSSQSK</sequence>
<name>A0ACB9ACC1_ARCLA</name>
<dbReference type="Proteomes" id="UP001055879">
    <property type="component" value="Linkage Group LG08"/>
</dbReference>
<reference evidence="2" key="1">
    <citation type="journal article" date="2022" name="Mol. Ecol. Resour.">
        <title>The genomes of chicory, endive, great burdock and yacon provide insights into Asteraceae palaeo-polyploidization history and plant inulin production.</title>
        <authorList>
            <person name="Fan W."/>
            <person name="Wang S."/>
            <person name="Wang H."/>
            <person name="Wang A."/>
            <person name="Jiang F."/>
            <person name="Liu H."/>
            <person name="Zhao H."/>
            <person name="Xu D."/>
            <person name="Zhang Y."/>
        </authorList>
    </citation>
    <scope>NUCLEOTIDE SEQUENCE [LARGE SCALE GENOMIC DNA]</scope>
    <source>
        <strain evidence="2">cv. Niubang</strain>
    </source>
</reference>
<evidence type="ECO:0000313" key="2">
    <source>
        <dbReference type="Proteomes" id="UP001055879"/>
    </source>
</evidence>
<accession>A0ACB9ACC1</accession>
<gene>
    <name evidence="1" type="ORF">L6452_25790</name>
</gene>